<evidence type="ECO:0000256" key="3">
    <source>
        <dbReference type="ARBA" id="ARBA00010312"/>
    </source>
</evidence>
<gene>
    <name evidence="11" type="primary">fdhA1</name>
    <name evidence="11" type="ordered locus">BN140_1327</name>
</gene>
<evidence type="ECO:0000256" key="2">
    <source>
        <dbReference type="ARBA" id="ARBA00001966"/>
    </source>
</evidence>
<dbReference type="InterPro" id="IPR050123">
    <property type="entry name" value="Prok_molybdopt-oxidoreductase"/>
</dbReference>
<dbReference type="Pfam" id="PF01568">
    <property type="entry name" value="Molydop_binding"/>
    <property type="match status" value="1"/>
</dbReference>
<dbReference type="GeneID" id="13355789"/>
<accession>I7KZF2</accession>
<dbReference type="PROSITE" id="PS00490">
    <property type="entry name" value="MOLYBDOPTERIN_PROK_2"/>
    <property type="match status" value="1"/>
</dbReference>
<dbReference type="PROSITE" id="PS00551">
    <property type="entry name" value="MOLYBDOPTERIN_PROK_1"/>
    <property type="match status" value="1"/>
</dbReference>
<dbReference type="Pfam" id="PF04879">
    <property type="entry name" value="Molybdop_Fe4S4"/>
    <property type="match status" value="1"/>
</dbReference>
<dbReference type="PATRIC" id="fig|1201294.9.peg.1464"/>
<dbReference type="GO" id="GO:0051539">
    <property type="term" value="F:4 iron, 4 sulfur cluster binding"/>
    <property type="evidence" value="ECO:0007669"/>
    <property type="project" value="UniProtKB-KW"/>
</dbReference>
<dbReference type="SMART" id="SM00926">
    <property type="entry name" value="Molybdop_Fe4S4"/>
    <property type="match status" value="1"/>
</dbReference>
<dbReference type="InterPro" id="IPR041925">
    <property type="entry name" value="CT_Formate-Dh_H"/>
</dbReference>
<dbReference type="Pfam" id="PF00384">
    <property type="entry name" value="Molybdopterin"/>
    <property type="match status" value="1"/>
</dbReference>
<dbReference type="InterPro" id="IPR006656">
    <property type="entry name" value="Mopterin_OxRdtase"/>
</dbReference>
<dbReference type="InterPro" id="IPR027467">
    <property type="entry name" value="MopterinOxRdtase_cofactor_BS"/>
</dbReference>
<dbReference type="PANTHER" id="PTHR43105:SF14">
    <property type="entry name" value="FORMATE DEHYDROGENASE H"/>
    <property type="match status" value="1"/>
</dbReference>
<dbReference type="HOGENOM" id="CLU_000422_4_0_2"/>
<keyword evidence="8" id="KW-0408">Iron</keyword>
<evidence type="ECO:0000313" key="11">
    <source>
        <dbReference type="EMBL" id="CCJ36250.1"/>
    </source>
</evidence>
<evidence type="ECO:0000256" key="8">
    <source>
        <dbReference type="ARBA" id="ARBA00023004"/>
    </source>
</evidence>
<keyword evidence="4" id="KW-0004">4Fe-4S</keyword>
<evidence type="ECO:0000313" key="12">
    <source>
        <dbReference type="Proteomes" id="UP000009007"/>
    </source>
</evidence>
<dbReference type="PANTHER" id="PTHR43105">
    <property type="entry name" value="RESPIRATORY NITRATE REDUCTASE"/>
    <property type="match status" value="1"/>
</dbReference>
<protein>
    <submittedName>
        <fullName evidence="11">Formate dehydrogenase, alpha subunit</fullName>
        <ecNumber evidence="11">1.2.1.2</ecNumber>
    </submittedName>
</protein>
<comment type="cofactor">
    <cofactor evidence="1">
        <name>Mo-bis(molybdopterin guanine dinucleotide)</name>
        <dbReference type="ChEBI" id="CHEBI:60539"/>
    </cofactor>
</comment>
<evidence type="ECO:0000256" key="9">
    <source>
        <dbReference type="ARBA" id="ARBA00023014"/>
    </source>
</evidence>
<dbReference type="NCBIfam" id="TIGR01591">
    <property type="entry name" value="Fdh-alpha"/>
    <property type="match status" value="1"/>
</dbReference>
<dbReference type="Gene3D" id="2.40.40.20">
    <property type="match status" value="1"/>
</dbReference>
<dbReference type="RefSeq" id="WP_014867226.1">
    <property type="nucleotide sequence ID" value="NC_018227.2"/>
</dbReference>
<proteinExistence type="inferred from homology"/>
<keyword evidence="6" id="KW-0479">Metal-binding</keyword>
<dbReference type="Gene3D" id="3.40.228.10">
    <property type="entry name" value="Dimethylsulfoxide Reductase, domain 2"/>
    <property type="match status" value="1"/>
</dbReference>
<keyword evidence="7 11" id="KW-0560">Oxidoreductase</keyword>
<evidence type="ECO:0000259" key="10">
    <source>
        <dbReference type="PROSITE" id="PS51669"/>
    </source>
</evidence>
<keyword evidence="12" id="KW-1185">Reference proteome</keyword>
<comment type="similarity">
    <text evidence="3">Belongs to the prokaryotic molybdopterin-containing oxidoreductase family.</text>
</comment>
<name>I7KZF2_METBM</name>
<evidence type="ECO:0000256" key="5">
    <source>
        <dbReference type="ARBA" id="ARBA00022505"/>
    </source>
</evidence>
<dbReference type="Gene3D" id="3.40.50.740">
    <property type="match status" value="1"/>
</dbReference>
<keyword evidence="5" id="KW-0500">Molybdenum</keyword>
<dbReference type="SUPFAM" id="SSF53706">
    <property type="entry name" value="Formate dehydrogenase/DMSO reductase, domains 1-3"/>
    <property type="match status" value="1"/>
</dbReference>
<dbReference type="CDD" id="cd02790">
    <property type="entry name" value="MopB_CT_Formate-Dh_H"/>
    <property type="match status" value="1"/>
</dbReference>
<dbReference type="AlphaFoldDB" id="I7KZF2"/>
<dbReference type="EC" id="1.2.1.2" evidence="11"/>
<reference evidence="12" key="1">
    <citation type="journal article" date="2012" name="J. Bacteriol.">
        <title>Complete genome sequence of the hydrogenotrophic, methanogenic archaeon Methanoculleus bourgensis strain MS2T, isolated from a sewage sludge digester.</title>
        <authorList>
            <person name="Maus I."/>
            <person name="Wibberg D."/>
            <person name="Stantscheff R."/>
            <person name="Eikmeyer F.G."/>
            <person name="Seffner A."/>
            <person name="Boelter J."/>
            <person name="Szczepanowski R."/>
            <person name="Blom J."/>
            <person name="Jaenicke S."/>
            <person name="Konig H."/>
            <person name="Puhler A."/>
            <person name="Schluter A."/>
        </authorList>
    </citation>
    <scope>NUCLEOTIDE SEQUENCE [LARGE SCALE GENOMIC DNA]</scope>
    <source>
        <strain evidence="12">ATCC 43281 / DSM 3045 / OCM 15 / MS2</strain>
    </source>
</reference>
<dbReference type="InterPro" id="IPR006478">
    <property type="entry name" value="Formate_DH_asu"/>
</dbReference>
<organism evidence="11 12">
    <name type="scientific">Methanoculleus bourgensis (strain ATCC 43281 / DSM 3045 / OCM 15 / MS2)</name>
    <name type="common">Methanogenium bourgense</name>
    <dbReference type="NCBI Taxonomy" id="1201294"/>
    <lineage>
        <taxon>Archaea</taxon>
        <taxon>Methanobacteriati</taxon>
        <taxon>Methanobacteriota</taxon>
        <taxon>Stenosarchaea group</taxon>
        <taxon>Methanomicrobia</taxon>
        <taxon>Methanomicrobiales</taxon>
        <taxon>Methanomicrobiaceae</taxon>
        <taxon>Methanoculleus</taxon>
    </lineage>
</organism>
<dbReference type="Gene3D" id="2.20.25.90">
    <property type="entry name" value="ADC-like domains"/>
    <property type="match status" value="1"/>
</dbReference>
<dbReference type="BioCyc" id="MBOU1201294:BN140_RS06620-MONOMER"/>
<evidence type="ECO:0000256" key="7">
    <source>
        <dbReference type="ARBA" id="ARBA00023002"/>
    </source>
</evidence>
<dbReference type="CDD" id="cd02753">
    <property type="entry name" value="MopB_Formate-Dh-H"/>
    <property type="match status" value="1"/>
</dbReference>
<dbReference type="GO" id="GO:0016020">
    <property type="term" value="C:membrane"/>
    <property type="evidence" value="ECO:0007669"/>
    <property type="project" value="TreeGrafter"/>
</dbReference>
<evidence type="ECO:0000256" key="6">
    <source>
        <dbReference type="ARBA" id="ARBA00022723"/>
    </source>
</evidence>
<evidence type="ECO:0000256" key="1">
    <source>
        <dbReference type="ARBA" id="ARBA00001942"/>
    </source>
</evidence>
<keyword evidence="9" id="KW-0411">Iron-sulfur</keyword>
<dbReference type="InterPro" id="IPR006963">
    <property type="entry name" value="Mopterin_OxRdtase_4Fe-4S_dom"/>
</dbReference>
<dbReference type="GO" id="GO:0003954">
    <property type="term" value="F:NADH dehydrogenase activity"/>
    <property type="evidence" value="ECO:0007669"/>
    <property type="project" value="TreeGrafter"/>
</dbReference>
<dbReference type="PROSITE" id="PS51669">
    <property type="entry name" value="4FE4S_MOW_BIS_MGD"/>
    <property type="match status" value="1"/>
</dbReference>
<dbReference type="FunFam" id="3.40.228.10:FF:000002">
    <property type="entry name" value="Formate dehydrogenase subunit alpha"/>
    <property type="match status" value="1"/>
</dbReference>
<dbReference type="GO" id="GO:0022904">
    <property type="term" value="P:respiratory electron transport chain"/>
    <property type="evidence" value="ECO:0007669"/>
    <property type="project" value="TreeGrafter"/>
</dbReference>
<dbReference type="SUPFAM" id="SSF50692">
    <property type="entry name" value="ADC-like"/>
    <property type="match status" value="1"/>
</dbReference>
<dbReference type="KEGG" id="mbg:BN140_1327"/>
<dbReference type="GO" id="GO:0046872">
    <property type="term" value="F:metal ion binding"/>
    <property type="evidence" value="ECO:0007669"/>
    <property type="project" value="UniProtKB-KW"/>
</dbReference>
<dbReference type="STRING" id="1201294.BN140_1327"/>
<dbReference type="Proteomes" id="UP000009007">
    <property type="component" value="Chromosome I"/>
</dbReference>
<dbReference type="InterPro" id="IPR009010">
    <property type="entry name" value="Asp_de-COase-like_dom_sf"/>
</dbReference>
<dbReference type="GO" id="GO:0015942">
    <property type="term" value="P:formate metabolic process"/>
    <property type="evidence" value="ECO:0007669"/>
    <property type="project" value="InterPro"/>
</dbReference>
<evidence type="ECO:0000256" key="4">
    <source>
        <dbReference type="ARBA" id="ARBA00022485"/>
    </source>
</evidence>
<dbReference type="EMBL" id="HE964772">
    <property type="protein sequence ID" value="CCJ36250.1"/>
    <property type="molecule type" value="Genomic_DNA"/>
</dbReference>
<comment type="cofactor">
    <cofactor evidence="2">
        <name>[4Fe-4S] cluster</name>
        <dbReference type="ChEBI" id="CHEBI:49883"/>
    </cofactor>
</comment>
<dbReference type="GO" id="GO:0008863">
    <property type="term" value="F:formate dehydrogenase (NAD+) activity"/>
    <property type="evidence" value="ECO:0007669"/>
    <property type="project" value="InterPro"/>
</dbReference>
<dbReference type="FunFam" id="2.40.40.20:FF:000005">
    <property type="entry name" value="Periplasmic nitrate reductase"/>
    <property type="match status" value="1"/>
</dbReference>
<dbReference type="InterPro" id="IPR041924">
    <property type="entry name" value="Formate_Dh-H_N"/>
</dbReference>
<dbReference type="GO" id="GO:0043546">
    <property type="term" value="F:molybdopterin cofactor binding"/>
    <property type="evidence" value="ECO:0007669"/>
    <property type="project" value="InterPro"/>
</dbReference>
<dbReference type="InterPro" id="IPR006657">
    <property type="entry name" value="MoPterin_dinucl-bd_dom"/>
</dbReference>
<sequence>MTLKYVATTCPYCGSGCSFNLVVQDGKVVGTAPYRRSPVNEGKVCPKGTYAHEFVNSPDRLTKPLIKKDGKFVEATWDEAYDLIAQKFKSYKPDEFAALASARVSNEENYLLMKFARGVMKSRHIDHCARLCHASTVAGLAASFGSGAMTNSIPDIAESKCIFVLGSNTFEQHPLIGRKIVQAKLNGAKIIYADPRYTATARQADLYMQFVSGADVAILNGMMQEIIKNGWEDKEFIEKRTKDYEKLKEVVMKEDYNLENVSKISGIPVEQLKTAAEWFGTTKPGAILYSMGITQHTVGVDNVRSVANIQMLTGNLGKPGAGVNALRGQNNVQGACDMGALPVVFTGYQKVTDPATHKKFADAWGFPDGICEPKNGYEVTVMMDVLTDNPGELKCMYIMGENPMLSDPDLNHVRHALESLEFLVVQDIFLTETAEMADVVLPAACYAERGGTQTSTERRVQMWRKAQDPPGEAKEDWQIISELAAKMGYAKQFPYQDIEEIFNEVAALTPSYHGMNYERLERPEALHWPCPTTEHPGTPILHREKFSHPDGLGVFAPIEWKPPAEVPDAEYPFVLTTGRVLWHWHTGSMTRRSETLHSEVPTGWIEINPEDAKALGIKNKEIVRATSRRGTVNVPAKVTPDIMKGVMFMPFHFAECAANILTHNALDPIAKIPEFKACSVKVEKITEA</sequence>
<dbReference type="InterPro" id="IPR006655">
    <property type="entry name" value="Mopterin_OxRdtase_prok_CS"/>
</dbReference>
<feature type="domain" description="4Fe-4S Mo/W bis-MGD-type" evidence="10">
    <location>
        <begin position="3"/>
        <end position="59"/>
    </location>
</feature>